<dbReference type="EMBL" id="MBTF01000023">
    <property type="protein sequence ID" value="OOQ58574.1"/>
    <property type="molecule type" value="Genomic_DNA"/>
</dbReference>
<gene>
    <name evidence="2" type="ORF">BC343_07865</name>
</gene>
<name>A0A1S9PC58_9SPHI</name>
<reference evidence="2 3" key="1">
    <citation type="submission" date="2016-07" db="EMBL/GenBank/DDBJ databases">
        <title>Genomic analysis of zinc-resistant bacterium Mucilaginibacter pedocola TBZ30.</title>
        <authorList>
            <person name="Huang J."/>
            <person name="Tang J."/>
        </authorList>
    </citation>
    <scope>NUCLEOTIDE SEQUENCE [LARGE SCALE GENOMIC DNA]</scope>
    <source>
        <strain evidence="2 3">TBZ30</strain>
    </source>
</reference>
<dbReference type="AlphaFoldDB" id="A0A1S9PC58"/>
<feature type="chain" id="PRO_5013227394" description="DUF4197 domain-containing protein" evidence="1">
    <location>
        <begin position="21"/>
        <end position="214"/>
    </location>
</feature>
<dbReference type="Proteomes" id="UP000189739">
    <property type="component" value="Unassembled WGS sequence"/>
</dbReference>
<dbReference type="STRING" id="1792845.BC343_07865"/>
<evidence type="ECO:0000256" key="1">
    <source>
        <dbReference type="SAM" id="SignalP"/>
    </source>
</evidence>
<sequence length="214" mass="22531">MKKLILTAAFAFAVCLGANAQSTPEPAAITENPAEVKSDGKSLDQLKEERAALIAMVKSEDYQKRLAKVDGLKAPKESGVASVDALSTLVTTMLGQLKDNRNMVPQLYASVTGQTLDGVAATGIQPISPDQMVAFSKLCLAMGSNLVKSSKDLVTLPGDISSAGFMKGLKALKSVAYIKSAIGILKDEISYNSKMVSNLMETNKLASLTATTTK</sequence>
<accession>A0A1S9PC58</accession>
<organism evidence="2 3">
    <name type="scientific">Mucilaginibacter pedocola</name>
    <dbReference type="NCBI Taxonomy" id="1792845"/>
    <lineage>
        <taxon>Bacteria</taxon>
        <taxon>Pseudomonadati</taxon>
        <taxon>Bacteroidota</taxon>
        <taxon>Sphingobacteriia</taxon>
        <taxon>Sphingobacteriales</taxon>
        <taxon>Sphingobacteriaceae</taxon>
        <taxon>Mucilaginibacter</taxon>
    </lineage>
</organism>
<comment type="caution">
    <text evidence="2">The sequence shown here is derived from an EMBL/GenBank/DDBJ whole genome shotgun (WGS) entry which is preliminary data.</text>
</comment>
<keyword evidence="3" id="KW-1185">Reference proteome</keyword>
<evidence type="ECO:0000313" key="2">
    <source>
        <dbReference type="EMBL" id="OOQ58574.1"/>
    </source>
</evidence>
<evidence type="ECO:0000313" key="3">
    <source>
        <dbReference type="Proteomes" id="UP000189739"/>
    </source>
</evidence>
<dbReference type="OrthoDB" id="791284at2"/>
<protein>
    <recommendedName>
        <fullName evidence="4">DUF4197 domain-containing protein</fullName>
    </recommendedName>
</protein>
<proteinExistence type="predicted"/>
<dbReference type="RefSeq" id="WP_078349272.1">
    <property type="nucleotide sequence ID" value="NZ_MBTF01000023.1"/>
</dbReference>
<feature type="signal peptide" evidence="1">
    <location>
        <begin position="1"/>
        <end position="20"/>
    </location>
</feature>
<keyword evidence="1" id="KW-0732">Signal</keyword>
<evidence type="ECO:0008006" key="4">
    <source>
        <dbReference type="Google" id="ProtNLM"/>
    </source>
</evidence>